<sequence length="210" mass="22948">MNKKGIWPSILAIVAVLGVGIYAYAMTYYQPISNVSINYGYKYYVDGIRVLNGNPSLKYQGVIYAPLDNILQALGYNTAVQDDGVSITSRNISGPTYYPPANMLPQNQPPVGPVAGTQSIRAFIYSIDFASDSLVVYPDGQPNNPIRLNVTPQTNIMFSDGRRATFSDLNLNMPLKVTYSSNMTKSNPPQANATSITIIQAYVTPVPIPR</sequence>
<comment type="caution">
    <text evidence="1">The sequence shown here is derived from an EMBL/GenBank/DDBJ whole genome shotgun (WGS) entry which is preliminary data.</text>
</comment>
<accession>A0ACC8X7F5</accession>
<evidence type="ECO:0000313" key="1">
    <source>
        <dbReference type="EMBL" id="ONI37693.1"/>
    </source>
</evidence>
<dbReference type="Proteomes" id="UP000188605">
    <property type="component" value="Unassembled WGS sequence"/>
</dbReference>
<dbReference type="EMBL" id="LJDB01000105">
    <property type="protein sequence ID" value="ONI37693.1"/>
    <property type="molecule type" value="Genomic_DNA"/>
</dbReference>
<gene>
    <name evidence="1" type="ORF">AN396_12425</name>
</gene>
<evidence type="ECO:0000313" key="2">
    <source>
        <dbReference type="Proteomes" id="UP000188605"/>
    </source>
</evidence>
<protein>
    <submittedName>
        <fullName evidence="1">Uncharacterized protein</fullName>
    </submittedName>
</protein>
<name>A0ACC8X7F5_9FIRM</name>
<proteinExistence type="predicted"/>
<reference evidence="1" key="1">
    <citation type="submission" date="2016-08" db="EMBL/GenBank/DDBJ databases">
        <authorList>
            <person name="Ngugi D.K."/>
            <person name="Miyake S."/>
            <person name="Stingl U."/>
        </authorList>
    </citation>
    <scope>NUCLEOTIDE SEQUENCE</scope>
    <source>
        <strain evidence="1">SCG-B11WGA-EpuloA1</strain>
    </source>
</reference>
<organism evidence="1 2">
    <name type="scientific">Candidatus Epulonipiscium fishelsonii</name>
    <dbReference type="NCBI Taxonomy" id="77094"/>
    <lineage>
        <taxon>Bacteria</taxon>
        <taxon>Bacillati</taxon>
        <taxon>Bacillota</taxon>
        <taxon>Clostridia</taxon>
        <taxon>Lachnospirales</taxon>
        <taxon>Lachnospiraceae</taxon>
        <taxon>Candidatus Epulonipiscium</taxon>
    </lineage>
</organism>
<keyword evidence="2" id="KW-1185">Reference proteome</keyword>